<dbReference type="InterPro" id="IPR036640">
    <property type="entry name" value="ABC1_TM_sf"/>
</dbReference>
<dbReference type="SMART" id="SM00382">
    <property type="entry name" value="AAA"/>
    <property type="match status" value="1"/>
</dbReference>
<evidence type="ECO:0000259" key="13">
    <source>
        <dbReference type="PROSITE" id="PS50929"/>
    </source>
</evidence>
<dbReference type="PROSITE" id="PS50893">
    <property type="entry name" value="ABC_TRANSPORTER_2"/>
    <property type="match status" value="1"/>
</dbReference>
<dbReference type="InterPro" id="IPR017871">
    <property type="entry name" value="ABC_transporter-like_CS"/>
</dbReference>
<dbReference type="Gene3D" id="1.20.1560.10">
    <property type="entry name" value="ABC transporter type 1, transmembrane domain"/>
    <property type="match status" value="1"/>
</dbReference>
<dbReference type="InterPro" id="IPR003439">
    <property type="entry name" value="ABC_transporter-like_ATP-bd"/>
</dbReference>
<dbReference type="FunFam" id="3.40.50.300:FF:000221">
    <property type="entry name" value="Multidrug ABC transporter ATP-binding protein"/>
    <property type="match status" value="1"/>
</dbReference>
<evidence type="ECO:0000256" key="3">
    <source>
        <dbReference type="ARBA" id="ARBA00022475"/>
    </source>
</evidence>
<dbReference type="Gene3D" id="3.40.50.300">
    <property type="entry name" value="P-loop containing nucleotide triphosphate hydrolases"/>
    <property type="match status" value="1"/>
</dbReference>
<evidence type="ECO:0000256" key="9">
    <source>
        <dbReference type="ARBA" id="ARBA00023136"/>
    </source>
</evidence>
<evidence type="ECO:0000256" key="5">
    <source>
        <dbReference type="ARBA" id="ARBA00022692"/>
    </source>
</evidence>
<feature type="transmembrane region" description="Helical" evidence="11">
    <location>
        <begin position="21"/>
        <end position="42"/>
    </location>
</feature>
<dbReference type="InterPro" id="IPR003593">
    <property type="entry name" value="AAA+_ATPase"/>
</dbReference>
<evidence type="ECO:0000256" key="2">
    <source>
        <dbReference type="ARBA" id="ARBA00022448"/>
    </source>
</evidence>
<keyword evidence="6" id="KW-0547">Nucleotide-binding</keyword>
<dbReference type="OrthoDB" id="9806127at2"/>
<dbReference type="InterPro" id="IPR011527">
    <property type="entry name" value="ABC1_TM_dom"/>
</dbReference>
<dbReference type="Pfam" id="PF00005">
    <property type="entry name" value="ABC_tran"/>
    <property type="match status" value="1"/>
</dbReference>
<feature type="transmembrane region" description="Helical" evidence="11">
    <location>
        <begin position="249"/>
        <end position="270"/>
    </location>
</feature>
<feature type="domain" description="ABC transporter" evidence="12">
    <location>
        <begin position="342"/>
        <end position="592"/>
    </location>
</feature>
<evidence type="ECO:0000256" key="1">
    <source>
        <dbReference type="ARBA" id="ARBA00004429"/>
    </source>
</evidence>
<evidence type="ECO:0000256" key="11">
    <source>
        <dbReference type="SAM" id="Phobius"/>
    </source>
</evidence>
<keyword evidence="7 14" id="KW-0067">ATP-binding</keyword>
<dbReference type="GO" id="GO:0034040">
    <property type="term" value="F:ATPase-coupled lipid transmembrane transporter activity"/>
    <property type="evidence" value="ECO:0007669"/>
    <property type="project" value="TreeGrafter"/>
</dbReference>
<evidence type="ECO:0000313" key="14">
    <source>
        <dbReference type="EMBL" id="PXX71662.1"/>
    </source>
</evidence>
<dbReference type="SUPFAM" id="SSF52540">
    <property type="entry name" value="P-loop containing nucleoside triphosphate hydrolases"/>
    <property type="match status" value="1"/>
</dbReference>
<comment type="subcellular location">
    <subcellularLocation>
        <location evidence="1">Cell inner membrane</location>
        <topology evidence="1">Multi-pass membrane protein</topology>
    </subcellularLocation>
</comment>
<keyword evidence="3" id="KW-1003">Cell membrane</keyword>
<dbReference type="GO" id="GO:0140359">
    <property type="term" value="F:ABC-type transporter activity"/>
    <property type="evidence" value="ECO:0007669"/>
    <property type="project" value="InterPro"/>
</dbReference>
<keyword evidence="4" id="KW-0997">Cell inner membrane</keyword>
<dbReference type="GO" id="GO:0016887">
    <property type="term" value="F:ATP hydrolysis activity"/>
    <property type="evidence" value="ECO:0007669"/>
    <property type="project" value="InterPro"/>
</dbReference>
<feature type="domain" description="ABC transmembrane type-1" evidence="13">
    <location>
        <begin position="136"/>
        <end position="308"/>
    </location>
</feature>
<keyword evidence="8 11" id="KW-1133">Transmembrane helix</keyword>
<protein>
    <submittedName>
        <fullName evidence="14">ATP-binding cassette subfamily B protein</fullName>
    </submittedName>
</protein>
<evidence type="ECO:0000256" key="6">
    <source>
        <dbReference type="ARBA" id="ARBA00022741"/>
    </source>
</evidence>
<dbReference type="InterPro" id="IPR027417">
    <property type="entry name" value="P-loop_NTPase"/>
</dbReference>
<keyword evidence="2" id="KW-0813">Transport</keyword>
<feature type="transmembrane region" description="Helical" evidence="11">
    <location>
        <begin position="149"/>
        <end position="176"/>
    </location>
</feature>
<reference evidence="14 15" key="1">
    <citation type="submission" date="2018-05" db="EMBL/GenBank/DDBJ databases">
        <title>Genomic Encyclopedia of Type Strains, Phase IV (KMG-IV): sequencing the most valuable type-strain genomes for metagenomic binning, comparative biology and taxonomic classification.</title>
        <authorList>
            <person name="Goeker M."/>
        </authorList>
    </citation>
    <scope>NUCLEOTIDE SEQUENCE [LARGE SCALE GENOMIC DNA]</scope>
    <source>
        <strain evidence="14 15">DSM 44704</strain>
    </source>
</reference>
<evidence type="ECO:0000256" key="7">
    <source>
        <dbReference type="ARBA" id="ARBA00022840"/>
    </source>
</evidence>
<keyword evidence="5 11" id="KW-0812">Transmembrane</keyword>
<dbReference type="Pfam" id="PF00664">
    <property type="entry name" value="ABC_membrane"/>
    <property type="match status" value="1"/>
</dbReference>
<dbReference type="PROSITE" id="PS50929">
    <property type="entry name" value="ABC_TM1F"/>
    <property type="match status" value="1"/>
</dbReference>
<proteinExistence type="inferred from homology"/>
<dbReference type="GO" id="GO:0005886">
    <property type="term" value="C:plasma membrane"/>
    <property type="evidence" value="ECO:0007669"/>
    <property type="project" value="UniProtKB-SubCell"/>
</dbReference>
<evidence type="ECO:0000256" key="8">
    <source>
        <dbReference type="ARBA" id="ARBA00022989"/>
    </source>
</evidence>
<dbReference type="PANTHER" id="PTHR24221">
    <property type="entry name" value="ATP-BINDING CASSETTE SUB-FAMILY B"/>
    <property type="match status" value="1"/>
</dbReference>
<dbReference type="RefSeq" id="WP_083895115.1">
    <property type="nucleotide sequence ID" value="NZ_QJKF01000001.1"/>
</dbReference>
<evidence type="ECO:0000256" key="4">
    <source>
        <dbReference type="ARBA" id="ARBA00022519"/>
    </source>
</evidence>
<sequence>MTVWSRLRIAWQLCWATGRGLTLVQVGLTLIGGFLASAVTWATKFMMDGLAEHGPARQPMIAVSVLAVAGLIGACEPRVAEYVRAEPNRRAYLLMNDRLFTAVGEFQGLERFEDPRLLDRIRSAQQSTSNAVAPATTGLFSAVRDLVSLAGLLATVYLLAPAMALILVLSAVPVFFAQLSLSRRFAGMLDTMSASSRRQFQLSALNSDVRAVKEIRLFGLVDFFRERVLSAIVATNHAQRDLDRRQLRVQATLAALGSVIGAGGLAWAVYAASRERLSIGDVSAFVTAVAATQAALSGLVTKISGAHRGLLQLEHYVRVVNMPPDRPAPALPAILPTLTSGIELVDLWFRYDESQPWVLRGLDARITCGESVALVGRNGAGKSTLIKLLCRFYEPERGAIRWDGVDIRDVPITELRRRLGVLFQDFMEYDLTVAENIGIGELSALSDRDRIARAAAEAGVSEKIETLPHGYDTMLSRIFFKETDKKDAKHGVTLSGGQWQRIAIARTLMRDDRELLILDEPGSGLDAEAEHRIHRRLEAHRTGRTSVLVSHRLGAVRDADRILVLDEGRIAEEGTHASLMALNGQYAHMFTLQAEGYATAGTG</sequence>
<dbReference type="SUPFAM" id="SSF90123">
    <property type="entry name" value="ABC transporter transmembrane region"/>
    <property type="match status" value="1"/>
</dbReference>
<dbReference type="EMBL" id="QJKF01000001">
    <property type="protein sequence ID" value="PXX71662.1"/>
    <property type="molecule type" value="Genomic_DNA"/>
</dbReference>
<accession>A0A318KHB7</accession>
<gene>
    <name evidence="14" type="ORF">DFR70_1011096</name>
</gene>
<organism evidence="14 15">
    <name type="scientific">Nocardia tenerifensis</name>
    <dbReference type="NCBI Taxonomy" id="228006"/>
    <lineage>
        <taxon>Bacteria</taxon>
        <taxon>Bacillati</taxon>
        <taxon>Actinomycetota</taxon>
        <taxon>Actinomycetes</taxon>
        <taxon>Mycobacteriales</taxon>
        <taxon>Nocardiaceae</taxon>
        <taxon>Nocardia</taxon>
    </lineage>
</organism>
<evidence type="ECO:0000259" key="12">
    <source>
        <dbReference type="PROSITE" id="PS50893"/>
    </source>
</evidence>
<name>A0A318KHB7_9NOCA</name>
<dbReference type="PROSITE" id="PS00211">
    <property type="entry name" value="ABC_TRANSPORTER_1"/>
    <property type="match status" value="1"/>
</dbReference>
<comment type="similarity">
    <text evidence="10">Belongs to the ABC transporter superfamily. Siderophore-Fe(3+) uptake transporter (SIUT) (TC 3.A.1.21) family.</text>
</comment>
<dbReference type="InterPro" id="IPR039421">
    <property type="entry name" value="Type_1_exporter"/>
</dbReference>
<dbReference type="PANTHER" id="PTHR24221:SF646">
    <property type="entry name" value="HAEMOLYSIN SECRETION ATP-BINDING PROTEIN"/>
    <property type="match status" value="1"/>
</dbReference>
<dbReference type="GO" id="GO:0005524">
    <property type="term" value="F:ATP binding"/>
    <property type="evidence" value="ECO:0007669"/>
    <property type="project" value="UniProtKB-KW"/>
</dbReference>
<keyword evidence="15" id="KW-1185">Reference proteome</keyword>
<comment type="caution">
    <text evidence="14">The sequence shown here is derived from an EMBL/GenBank/DDBJ whole genome shotgun (WGS) entry which is preliminary data.</text>
</comment>
<evidence type="ECO:0000256" key="10">
    <source>
        <dbReference type="ARBA" id="ARBA00023455"/>
    </source>
</evidence>
<dbReference type="Proteomes" id="UP000247569">
    <property type="component" value="Unassembled WGS sequence"/>
</dbReference>
<dbReference type="AlphaFoldDB" id="A0A318KHB7"/>
<keyword evidence="9 11" id="KW-0472">Membrane</keyword>
<evidence type="ECO:0000313" key="15">
    <source>
        <dbReference type="Proteomes" id="UP000247569"/>
    </source>
</evidence>